<proteinExistence type="predicted"/>
<reference evidence="1" key="1">
    <citation type="submission" date="2019-11" db="EMBL/GenBank/DDBJ databases">
        <authorList>
            <person name="Feng L."/>
        </authorList>
    </citation>
    <scope>NUCLEOTIDE SEQUENCE</scope>
    <source>
        <strain evidence="1">VrattiLFYP33</strain>
    </source>
</reference>
<dbReference type="EMBL" id="CACRUX010000101">
    <property type="protein sequence ID" value="VYU51183.1"/>
    <property type="molecule type" value="Genomic_DNA"/>
</dbReference>
<name>A0A6N3FHS2_9FIRM</name>
<gene>
    <name evidence="1" type="ORF">VRLFYP33_02313</name>
</gene>
<dbReference type="RefSeq" id="WP_156705825.1">
    <property type="nucleotide sequence ID" value="NZ_CACRUX010000101.1"/>
</dbReference>
<dbReference type="AlphaFoldDB" id="A0A6N3FHS2"/>
<evidence type="ECO:0000313" key="1">
    <source>
        <dbReference type="EMBL" id="VYU51183.1"/>
    </source>
</evidence>
<accession>A0A6N3FHS2</accession>
<protein>
    <submittedName>
        <fullName evidence="1">Uncharacterized protein</fullName>
    </submittedName>
</protein>
<organism evidence="1">
    <name type="scientific">Veillonella ratti</name>
    <dbReference type="NCBI Taxonomy" id="103892"/>
    <lineage>
        <taxon>Bacteria</taxon>
        <taxon>Bacillati</taxon>
        <taxon>Bacillota</taxon>
        <taxon>Negativicutes</taxon>
        <taxon>Veillonellales</taxon>
        <taxon>Veillonellaceae</taxon>
        <taxon>Veillonella</taxon>
    </lineage>
</organism>
<sequence length="141" mass="16000">MKRDKVLKIGYDGHSEFITIETDNHGWGKILDICKHESFHKVDIFGAYRLAGYVFVVDAKNSIKRMEAELINSFFCPLDDNYYNGNASMLIGTNIYGNAYVVKAYGMKYGAFSKKDMGDLARKYPFTIDNLSEMGITPKGR</sequence>